<dbReference type="AlphaFoldDB" id="A0A813V9Q0"/>
<dbReference type="InterPro" id="IPR001296">
    <property type="entry name" value="Glyco_trans_1"/>
</dbReference>
<dbReference type="PANTHER" id="PTHR46660:SF2">
    <property type="entry name" value="GLYCOSYLTRANSFERASE 1 DOMAIN-CONTAINING PROTEIN 1"/>
    <property type="match status" value="1"/>
</dbReference>
<proteinExistence type="predicted"/>
<keyword evidence="5" id="KW-1185">Reference proteome</keyword>
<protein>
    <recommendedName>
        <fullName evidence="2">Glycosyl transferase family 1 domain-containing protein</fullName>
    </recommendedName>
</protein>
<comment type="caution">
    <text evidence="4">The sequence shown here is derived from an EMBL/GenBank/DDBJ whole genome shotgun (WGS) entry which is preliminary data.</text>
</comment>
<dbReference type="Proteomes" id="UP000663828">
    <property type="component" value="Unassembled WGS sequence"/>
</dbReference>
<dbReference type="InterPro" id="IPR052622">
    <property type="entry name" value="Glycosyltransferase_G1"/>
</dbReference>
<sequence length="347" mass="39461">MFSFISLFRRAKSPKRILLLASLRPGSGNAATAERLTHELQLTGKFTVDCISVDTPQTESHSLVASMDEYTAILALHVYRAGHVLTSIYKNERIYHPPLILIFAGTDLHSCESKWIPTIEFILPYADGVVCFSNEWKAYVELTYHNYLSCKITVIQQSVYLTSFHFEQLPLIINKKPILWIGEIRSVKDPLFALKVLPYLNANEYHLLLVGDENDSTLTEQIRSGSSNLTLLGRQSQSLVHTLLRTSFIYINTSVNEGMCLAILEAMTLGIPVLARRNIGNLSVVKHEKTGLLFDTPEEAAQYVSKLEQNIRLRQSLVEQAEKYVKKYHDITDETKSYRKLLQDLIR</sequence>
<evidence type="ECO:0000313" key="4">
    <source>
        <dbReference type="EMBL" id="CAF0838686.1"/>
    </source>
</evidence>
<gene>
    <name evidence="4" type="ORF">EDS130_LOCUS6717</name>
    <name evidence="3" type="ORF">XAT740_LOCUS3379</name>
</gene>
<accession>A0A813V9Q0</accession>
<evidence type="ECO:0000259" key="2">
    <source>
        <dbReference type="Pfam" id="PF00534"/>
    </source>
</evidence>
<organism evidence="4 6">
    <name type="scientific">Adineta ricciae</name>
    <name type="common">Rotifer</name>
    <dbReference type="NCBI Taxonomy" id="249248"/>
    <lineage>
        <taxon>Eukaryota</taxon>
        <taxon>Metazoa</taxon>
        <taxon>Spiralia</taxon>
        <taxon>Gnathifera</taxon>
        <taxon>Rotifera</taxon>
        <taxon>Eurotatoria</taxon>
        <taxon>Bdelloidea</taxon>
        <taxon>Adinetida</taxon>
        <taxon>Adinetidae</taxon>
        <taxon>Adineta</taxon>
    </lineage>
</organism>
<dbReference type="CDD" id="cd03801">
    <property type="entry name" value="GT4_PimA-like"/>
    <property type="match status" value="1"/>
</dbReference>
<evidence type="ECO:0000313" key="3">
    <source>
        <dbReference type="EMBL" id="CAF0809281.1"/>
    </source>
</evidence>
<name>A0A813V9Q0_ADIRI</name>
<dbReference type="SUPFAM" id="SSF53756">
    <property type="entry name" value="UDP-Glycosyltransferase/glycogen phosphorylase"/>
    <property type="match status" value="1"/>
</dbReference>
<dbReference type="OrthoDB" id="512920at2759"/>
<keyword evidence="1" id="KW-0808">Transferase</keyword>
<dbReference type="GO" id="GO:0016757">
    <property type="term" value="F:glycosyltransferase activity"/>
    <property type="evidence" value="ECO:0007669"/>
    <property type="project" value="UniProtKB-KW"/>
</dbReference>
<evidence type="ECO:0000256" key="1">
    <source>
        <dbReference type="ARBA" id="ARBA00022676"/>
    </source>
</evidence>
<evidence type="ECO:0000313" key="6">
    <source>
        <dbReference type="Proteomes" id="UP000663852"/>
    </source>
</evidence>
<dbReference type="EMBL" id="CAJNOJ010000020">
    <property type="protein sequence ID" value="CAF0838686.1"/>
    <property type="molecule type" value="Genomic_DNA"/>
</dbReference>
<dbReference type="PANTHER" id="PTHR46660">
    <property type="match status" value="1"/>
</dbReference>
<reference evidence="4" key="1">
    <citation type="submission" date="2021-02" db="EMBL/GenBank/DDBJ databases">
        <authorList>
            <person name="Nowell W R."/>
        </authorList>
    </citation>
    <scope>NUCLEOTIDE SEQUENCE</scope>
</reference>
<dbReference type="Proteomes" id="UP000663852">
    <property type="component" value="Unassembled WGS sequence"/>
</dbReference>
<feature type="domain" description="Glycosyl transferase family 1" evidence="2">
    <location>
        <begin position="168"/>
        <end position="323"/>
    </location>
</feature>
<keyword evidence="1" id="KW-0328">Glycosyltransferase</keyword>
<dbReference type="Pfam" id="PF00534">
    <property type="entry name" value="Glycos_transf_1"/>
    <property type="match status" value="1"/>
</dbReference>
<dbReference type="EMBL" id="CAJNOR010000128">
    <property type="protein sequence ID" value="CAF0809281.1"/>
    <property type="molecule type" value="Genomic_DNA"/>
</dbReference>
<dbReference type="Gene3D" id="3.40.50.2000">
    <property type="entry name" value="Glycogen Phosphorylase B"/>
    <property type="match status" value="2"/>
</dbReference>
<evidence type="ECO:0000313" key="5">
    <source>
        <dbReference type="Proteomes" id="UP000663828"/>
    </source>
</evidence>